<gene>
    <name evidence="5" type="ORF">SD37_08015</name>
</gene>
<evidence type="ECO:0000259" key="4">
    <source>
        <dbReference type="PROSITE" id="PS51387"/>
    </source>
</evidence>
<dbReference type="Pfam" id="PF00941">
    <property type="entry name" value="FAD_binding_5"/>
    <property type="match status" value="1"/>
</dbReference>
<dbReference type="EMBL" id="CP016174">
    <property type="protein sequence ID" value="ANN15610.1"/>
    <property type="molecule type" value="Genomic_DNA"/>
</dbReference>
<keyword evidence="6" id="KW-1185">Reference proteome</keyword>
<dbReference type="Gene3D" id="3.30.390.50">
    <property type="entry name" value="CO dehydrogenase flavoprotein, C-terminal domain"/>
    <property type="match status" value="1"/>
</dbReference>
<dbReference type="SUPFAM" id="SSF55447">
    <property type="entry name" value="CO dehydrogenase flavoprotein C-terminal domain-like"/>
    <property type="match status" value="1"/>
</dbReference>
<reference evidence="5 6" key="1">
    <citation type="journal article" date="2015" name="Genome Announc.">
        <title>Draft Genome Sequence of Norvancomycin-Producing Strain Amycolatopsis orientalis CPCC200066.</title>
        <authorList>
            <person name="Lei X."/>
            <person name="Yuan F."/>
            <person name="Shi Y."/>
            <person name="Li X."/>
            <person name="Wang L."/>
            <person name="Hong B."/>
        </authorList>
    </citation>
    <scope>NUCLEOTIDE SEQUENCE [LARGE SCALE GENOMIC DNA]</scope>
    <source>
        <strain evidence="5 6">B-37</strain>
    </source>
</reference>
<evidence type="ECO:0000256" key="3">
    <source>
        <dbReference type="ARBA" id="ARBA00023002"/>
    </source>
</evidence>
<dbReference type="PANTHER" id="PTHR42659">
    <property type="entry name" value="XANTHINE DEHYDROGENASE SUBUNIT C-RELATED"/>
    <property type="match status" value="1"/>
</dbReference>
<dbReference type="Pfam" id="PF03450">
    <property type="entry name" value="CO_deh_flav_C"/>
    <property type="match status" value="1"/>
</dbReference>
<dbReference type="KEGG" id="aori:SD37_08015"/>
<accession>A0A193BTU5</accession>
<organism evidence="5 6">
    <name type="scientific">Amycolatopsis orientalis</name>
    <name type="common">Nocardia orientalis</name>
    <dbReference type="NCBI Taxonomy" id="31958"/>
    <lineage>
        <taxon>Bacteria</taxon>
        <taxon>Bacillati</taxon>
        <taxon>Actinomycetota</taxon>
        <taxon>Actinomycetes</taxon>
        <taxon>Pseudonocardiales</taxon>
        <taxon>Pseudonocardiaceae</taxon>
        <taxon>Amycolatopsis</taxon>
    </lineage>
</organism>
<proteinExistence type="predicted"/>
<keyword evidence="2" id="KW-0274">FAD</keyword>
<dbReference type="InterPro" id="IPR036683">
    <property type="entry name" value="CO_DH_flav_C_dom_sf"/>
</dbReference>
<dbReference type="PANTHER" id="PTHR42659:SF2">
    <property type="entry name" value="XANTHINE DEHYDROGENASE SUBUNIT C-RELATED"/>
    <property type="match status" value="1"/>
</dbReference>
<name>A0A193BTU5_AMYOR</name>
<dbReference type="AlphaFoldDB" id="A0A193BTU5"/>
<dbReference type="Proteomes" id="UP000093695">
    <property type="component" value="Chromosome"/>
</dbReference>
<dbReference type="InterPro" id="IPR051312">
    <property type="entry name" value="Diverse_Substr_Oxidored"/>
</dbReference>
<dbReference type="PROSITE" id="PS51387">
    <property type="entry name" value="FAD_PCMH"/>
    <property type="match status" value="1"/>
</dbReference>
<dbReference type="InterPro" id="IPR016169">
    <property type="entry name" value="FAD-bd_PCMH_sub2"/>
</dbReference>
<dbReference type="GO" id="GO:0016491">
    <property type="term" value="F:oxidoreductase activity"/>
    <property type="evidence" value="ECO:0007669"/>
    <property type="project" value="UniProtKB-KW"/>
</dbReference>
<dbReference type="SMART" id="SM01092">
    <property type="entry name" value="CO_deh_flav_C"/>
    <property type="match status" value="1"/>
</dbReference>
<dbReference type="InterPro" id="IPR002346">
    <property type="entry name" value="Mopterin_DH_FAD-bd"/>
</dbReference>
<dbReference type="FunFam" id="3.30.465.10:FF:000017">
    <property type="entry name" value="Xanthine dehydrogenase, FAD binding subunit"/>
    <property type="match status" value="1"/>
</dbReference>
<evidence type="ECO:0000313" key="6">
    <source>
        <dbReference type="Proteomes" id="UP000093695"/>
    </source>
</evidence>
<dbReference type="InterPro" id="IPR016167">
    <property type="entry name" value="FAD-bd_PCMH_sub1"/>
</dbReference>
<sequence>MKAAPFDYLRASSLDEAIEALAETPDARVLAGGQSLVPLLNLRQVRPPLVVDINRLDGLSFLHKENGRLEIGALTRHRVVETSAVVHSEVPLLAEALGYVGHVAIRNRGTIGGSLAHADPAAELPAVMVALDAEFRVHGPEGERLITARDFFLGPHRTALGPGELLTRISVPSHRGGSAVEELSRRSRDLALVAVFATVTMSGGVCETARIAIAGAAPTPIRATAAEESLTGRALTADAIAAAADLAAGATDPPGDLHAPADYRREMVAVLTRRAITRAKEGA</sequence>
<dbReference type="InterPro" id="IPR036318">
    <property type="entry name" value="FAD-bd_PCMH-like_sf"/>
</dbReference>
<dbReference type="InterPro" id="IPR005107">
    <property type="entry name" value="CO_DH_flav_C"/>
</dbReference>
<dbReference type="InterPro" id="IPR016166">
    <property type="entry name" value="FAD-bd_PCMH"/>
</dbReference>
<keyword evidence="3" id="KW-0560">Oxidoreductase</keyword>
<feature type="domain" description="FAD-binding PCMH-type" evidence="4">
    <location>
        <begin position="1"/>
        <end position="176"/>
    </location>
</feature>
<evidence type="ECO:0000256" key="1">
    <source>
        <dbReference type="ARBA" id="ARBA00022630"/>
    </source>
</evidence>
<keyword evidence="1" id="KW-0285">Flavoprotein</keyword>
<dbReference type="Gene3D" id="3.30.43.10">
    <property type="entry name" value="Uridine Diphospho-n-acetylenolpyruvylglucosamine Reductase, domain 2"/>
    <property type="match status" value="1"/>
</dbReference>
<evidence type="ECO:0000256" key="2">
    <source>
        <dbReference type="ARBA" id="ARBA00022827"/>
    </source>
</evidence>
<dbReference type="eggNOG" id="COG1319">
    <property type="taxonomic scope" value="Bacteria"/>
</dbReference>
<dbReference type="SUPFAM" id="SSF56176">
    <property type="entry name" value="FAD-binding/transporter-associated domain-like"/>
    <property type="match status" value="1"/>
</dbReference>
<protein>
    <submittedName>
        <fullName evidence="5">Molybdopterin dehydrogenase</fullName>
    </submittedName>
</protein>
<dbReference type="Gene3D" id="3.30.465.10">
    <property type="match status" value="1"/>
</dbReference>
<evidence type="ECO:0000313" key="5">
    <source>
        <dbReference type="EMBL" id="ANN15610.1"/>
    </source>
</evidence>
<dbReference type="RefSeq" id="WP_044852507.1">
    <property type="nucleotide sequence ID" value="NZ_CP016174.1"/>
</dbReference>
<dbReference type="STRING" id="31958.SD37_08015"/>
<dbReference type="GO" id="GO:0071949">
    <property type="term" value="F:FAD binding"/>
    <property type="evidence" value="ECO:0007669"/>
    <property type="project" value="InterPro"/>
</dbReference>